<sequence>MSTQKKHPKFEDLFIVFSNIIENFLLKIFLFLFIILIILQFLSQFDFVRSNLIKVEKLEGVPYQINDWYQNENDKNSN</sequence>
<dbReference type="Proteomes" id="UP000448943">
    <property type="component" value="Unassembled WGS sequence"/>
</dbReference>
<gene>
    <name evidence="2" type="ORF">ERL59_15990</name>
</gene>
<evidence type="ECO:0000256" key="1">
    <source>
        <dbReference type="SAM" id="Phobius"/>
    </source>
</evidence>
<organism evidence="2 3">
    <name type="scientific">Chengkuizengella marina</name>
    <dbReference type="NCBI Taxonomy" id="2507566"/>
    <lineage>
        <taxon>Bacteria</taxon>
        <taxon>Bacillati</taxon>
        <taxon>Bacillota</taxon>
        <taxon>Bacilli</taxon>
        <taxon>Bacillales</taxon>
        <taxon>Paenibacillaceae</taxon>
        <taxon>Chengkuizengella</taxon>
    </lineage>
</organism>
<reference evidence="2 3" key="1">
    <citation type="submission" date="2019-01" db="EMBL/GenBank/DDBJ databases">
        <title>Chengkuizengella sp. nov., isolated from deep-sea sediment of East Pacific Ocean.</title>
        <authorList>
            <person name="Yang J."/>
            <person name="Lai Q."/>
            <person name="Shao Z."/>
        </authorList>
    </citation>
    <scope>NUCLEOTIDE SEQUENCE [LARGE SCALE GENOMIC DNA]</scope>
    <source>
        <strain evidence="2 3">YPA3-1-1</strain>
    </source>
</reference>
<keyword evidence="1" id="KW-0812">Transmembrane</keyword>
<dbReference type="RefSeq" id="WP_160647259.1">
    <property type="nucleotide sequence ID" value="NZ_SIJB01000032.1"/>
</dbReference>
<evidence type="ECO:0000313" key="2">
    <source>
        <dbReference type="EMBL" id="NBI30450.1"/>
    </source>
</evidence>
<feature type="transmembrane region" description="Helical" evidence="1">
    <location>
        <begin position="20"/>
        <end position="42"/>
    </location>
</feature>
<comment type="caution">
    <text evidence="2">The sequence shown here is derived from an EMBL/GenBank/DDBJ whole genome shotgun (WGS) entry which is preliminary data.</text>
</comment>
<proteinExistence type="predicted"/>
<keyword evidence="3" id="KW-1185">Reference proteome</keyword>
<protein>
    <submittedName>
        <fullName evidence="2">Uncharacterized protein</fullName>
    </submittedName>
</protein>
<keyword evidence="1" id="KW-0472">Membrane</keyword>
<evidence type="ECO:0000313" key="3">
    <source>
        <dbReference type="Proteomes" id="UP000448943"/>
    </source>
</evidence>
<accession>A0A6N9Q6P2</accession>
<name>A0A6N9Q6P2_9BACL</name>
<dbReference type="AlphaFoldDB" id="A0A6N9Q6P2"/>
<dbReference type="EMBL" id="SIJB01000032">
    <property type="protein sequence ID" value="NBI30450.1"/>
    <property type="molecule type" value="Genomic_DNA"/>
</dbReference>
<keyword evidence="1" id="KW-1133">Transmembrane helix</keyword>